<comment type="caution">
    <text evidence="4">The sequence shown here is derived from an EMBL/GenBank/DDBJ whole genome shotgun (WGS) entry which is preliminary data.</text>
</comment>
<organism evidence="4">
    <name type="scientific">Tanacetum cinerariifolium</name>
    <name type="common">Dalmatian daisy</name>
    <name type="synonym">Chrysanthemum cinerariifolium</name>
    <dbReference type="NCBI Taxonomy" id="118510"/>
    <lineage>
        <taxon>Eukaryota</taxon>
        <taxon>Viridiplantae</taxon>
        <taxon>Streptophyta</taxon>
        <taxon>Embryophyta</taxon>
        <taxon>Tracheophyta</taxon>
        <taxon>Spermatophyta</taxon>
        <taxon>Magnoliopsida</taxon>
        <taxon>eudicotyledons</taxon>
        <taxon>Gunneridae</taxon>
        <taxon>Pentapetalae</taxon>
        <taxon>asterids</taxon>
        <taxon>campanulids</taxon>
        <taxon>Asterales</taxon>
        <taxon>Asteraceae</taxon>
        <taxon>Asteroideae</taxon>
        <taxon>Anthemideae</taxon>
        <taxon>Anthemidinae</taxon>
        <taxon>Tanacetum</taxon>
    </lineage>
</organism>
<dbReference type="GO" id="GO:0003676">
    <property type="term" value="F:nucleic acid binding"/>
    <property type="evidence" value="ECO:0007669"/>
    <property type="project" value="InterPro"/>
</dbReference>
<dbReference type="InterPro" id="IPR036875">
    <property type="entry name" value="Znf_CCHC_sf"/>
</dbReference>
<dbReference type="Pfam" id="PF00098">
    <property type="entry name" value="zf-CCHC"/>
    <property type="match status" value="1"/>
</dbReference>
<keyword evidence="1" id="KW-0479">Metal-binding</keyword>
<dbReference type="PROSITE" id="PS50158">
    <property type="entry name" value="ZF_CCHC"/>
    <property type="match status" value="1"/>
</dbReference>
<dbReference type="AlphaFoldDB" id="A0A699J289"/>
<protein>
    <submittedName>
        <fullName evidence="4">Retrovirus-related Pol polyprotein from transposon TNT 1-94</fullName>
    </submittedName>
</protein>
<accession>A0A699J289</accession>
<dbReference type="SUPFAM" id="SSF57756">
    <property type="entry name" value="Retrovirus zinc finger-like domains"/>
    <property type="match status" value="1"/>
</dbReference>
<sequence>MYSNSDDIQMAGSDTRPPMLDKADYDSWSQRLPKDIYKLINNNIEAKAIWDNVKMLLTRSELTKGERESLLYDEFKHFKMIPGIGAAGNEGAQNRAGNVNAGQGKPIKCFKCNGLGHIAQNCTQPKHQQNSDYFKDKMLLMQAQKNGAVLDEEELLILVGEQTNNFNVDVDDHPVRDIALNDDNIFQADKCDAFNSDVDDEPTAQSIFMANLSLAGPTNQQAGPSNASILSEVHDLENAINPCDDNKDAMRFITM</sequence>
<gene>
    <name evidence="4" type="ORF">Tci_576669</name>
</gene>
<feature type="domain" description="CCHC-type" evidence="3">
    <location>
        <begin position="108"/>
        <end position="124"/>
    </location>
</feature>
<proteinExistence type="predicted"/>
<dbReference type="SMART" id="SM00343">
    <property type="entry name" value="ZnF_C2HC"/>
    <property type="match status" value="1"/>
</dbReference>
<evidence type="ECO:0000256" key="2">
    <source>
        <dbReference type="SAM" id="MobiDB-lite"/>
    </source>
</evidence>
<keyword evidence="1" id="KW-0863">Zinc-finger</keyword>
<dbReference type="GO" id="GO:0008270">
    <property type="term" value="F:zinc ion binding"/>
    <property type="evidence" value="ECO:0007669"/>
    <property type="project" value="UniProtKB-KW"/>
</dbReference>
<evidence type="ECO:0000313" key="4">
    <source>
        <dbReference type="EMBL" id="GFA04697.1"/>
    </source>
</evidence>
<dbReference type="Gene3D" id="4.10.60.10">
    <property type="entry name" value="Zinc finger, CCHC-type"/>
    <property type="match status" value="1"/>
</dbReference>
<keyword evidence="1" id="KW-0862">Zinc</keyword>
<feature type="region of interest" description="Disordered" evidence="2">
    <location>
        <begin position="1"/>
        <end position="22"/>
    </location>
</feature>
<evidence type="ECO:0000256" key="1">
    <source>
        <dbReference type="PROSITE-ProRule" id="PRU00047"/>
    </source>
</evidence>
<reference evidence="4" key="1">
    <citation type="journal article" date="2019" name="Sci. Rep.">
        <title>Draft genome of Tanacetum cinerariifolium, the natural source of mosquito coil.</title>
        <authorList>
            <person name="Yamashiro T."/>
            <person name="Shiraishi A."/>
            <person name="Satake H."/>
            <person name="Nakayama K."/>
        </authorList>
    </citation>
    <scope>NUCLEOTIDE SEQUENCE</scope>
</reference>
<evidence type="ECO:0000259" key="3">
    <source>
        <dbReference type="PROSITE" id="PS50158"/>
    </source>
</evidence>
<dbReference type="InterPro" id="IPR001878">
    <property type="entry name" value="Znf_CCHC"/>
</dbReference>
<name>A0A699J289_TANCI</name>
<dbReference type="EMBL" id="BKCJ010360776">
    <property type="protein sequence ID" value="GFA04697.1"/>
    <property type="molecule type" value="Genomic_DNA"/>
</dbReference>